<reference evidence="1 2" key="1">
    <citation type="submission" date="2018-10" db="EMBL/GenBank/DDBJ databases">
        <title>Phylogenomics of Brevibacillus.</title>
        <authorList>
            <person name="Dunlap C."/>
        </authorList>
    </citation>
    <scope>NUCLEOTIDE SEQUENCE [LARGE SCALE GENOMIC DNA]</scope>
    <source>
        <strain evidence="1 2">DSM 100115</strain>
    </source>
</reference>
<evidence type="ECO:0000313" key="1">
    <source>
        <dbReference type="EMBL" id="RNB51027.1"/>
    </source>
</evidence>
<dbReference type="Proteomes" id="UP000268829">
    <property type="component" value="Unassembled WGS sequence"/>
</dbReference>
<dbReference type="AlphaFoldDB" id="A0A3M8AK82"/>
<gene>
    <name evidence="1" type="ORF">EDM57_22475</name>
</gene>
<name>A0A3M8AK82_9BACL</name>
<evidence type="ECO:0000313" key="2">
    <source>
        <dbReference type="Proteomes" id="UP000268829"/>
    </source>
</evidence>
<accession>A0A3M8AK82</accession>
<dbReference type="EMBL" id="RHHS01000072">
    <property type="protein sequence ID" value="RNB51027.1"/>
    <property type="molecule type" value="Genomic_DNA"/>
</dbReference>
<dbReference type="OrthoDB" id="2084567at2"/>
<sequence>MTKFETVVKSLWNEEWDISIDPNRDSDSSTVLLEHSEIVFEKFSSQSLIIDRFPRIIEDNFKFSALNVNFSMVEDKQALKEIYMKEEEKYQRLFKLLWAYDSVWVETSLRTENAERIKEVLHDETKERRVITLQDTLNEGDTDYLKVDHVADLEVLLELGLRETVSTVFVFEKLKICIWSNYDLNMPAYIGNLDSQELLQTIATTEGLYLRPFIK</sequence>
<keyword evidence="2" id="KW-1185">Reference proteome</keyword>
<protein>
    <submittedName>
        <fullName evidence="1">Uncharacterized protein</fullName>
    </submittedName>
</protein>
<organism evidence="1 2">
    <name type="scientific">Brevibacillus gelatini</name>
    <dbReference type="NCBI Taxonomy" id="1655277"/>
    <lineage>
        <taxon>Bacteria</taxon>
        <taxon>Bacillati</taxon>
        <taxon>Bacillota</taxon>
        <taxon>Bacilli</taxon>
        <taxon>Bacillales</taxon>
        <taxon>Paenibacillaceae</taxon>
        <taxon>Brevibacillus</taxon>
    </lineage>
</organism>
<proteinExistence type="predicted"/>
<dbReference type="RefSeq" id="WP_122906900.1">
    <property type="nucleotide sequence ID" value="NZ_RHHS01000072.1"/>
</dbReference>
<comment type="caution">
    <text evidence="1">The sequence shown here is derived from an EMBL/GenBank/DDBJ whole genome shotgun (WGS) entry which is preliminary data.</text>
</comment>